<dbReference type="EC" id="2.3.2.27" evidence="5"/>
<feature type="region of interest" description="Disordered" evidence="6">
    <location>
        <begin position="1"/>
        <end position="28"/>
    </location>
</feature>
<dbReference type="FunFam" id="3.30.40.10:FF:000442">
    <property type="entry name" value="RING-type E3 ubiquitin transferase"/>
    <property type="match status" value="1"/>
</dbReference>
<dbReference type="PANTHER" id="PTHR22849">
    <property type="entry name" value="WDSAM1 PROTEIN"/>
    <property type="match status" value="1"/>
</dbReference>
<protein>
    <recommendedName>
        <fullName evidence="5 7">U-box domain-containing protein</fullName>
        <ecNumber evidence="5">2.3.2.27</ecNumber>
    </recommendedName>
    <alternativeName>
        <fullName evidence="5">RING-type E3 ubiquitin transferase PUB</fullName>
    </alternativeName>
</protein>
<dbReference type="Pfam" id="PF25598">
    <property type="entry name" value="ARM_PUB"/>
    <property type="match status" value="1"/>
</dbReference>
<dbReference type="SUPFAM" id="SSF57850">
    <property type="entry name" value="RING/U-box"/>
    <property type="match status" value="1"/>
</dbReference>
<proteinExistence type="predicted"/>
<organism evidence="8 9">
    <name type="scientific">Liquidambar formosana</name>
    <name type="common">Formosan gum</name>
    <dbReference type="NCBI Taxonomy" id="63359"/>
    <lineage>
        <taxon>Eukaryota</taxon>
        <taxon>Viridiplantae</taxon>
        <taxon>Streptophyta</taxon>
        <taxon>Embryophyta</taxon>
        <taxon>Tracheophyta</taxon>
        <taxon>Spermatophyta</taxon>
        <taxon>Magnoliopsida</taxon>
        <taxon>eudicotyledons</taxon>
        <taxon>Gunneridae</taxon>
        <taxon>Pentapetalae</taxon>
        <taxon>Saxifragales</taxon>
        <taxon>Altingiaceae</taxon>
        <taxon>Liquidambar</taxon>
    </lineage>
</organism>
<evidence type="ECO:0000256" key="6">
    <source>
        <dbReference type="SAM" id="MobiDB-lite"/>
    </source>
</evidence>
<reference evidence="8 9" key="1">
    <citation type="journal article" date="2024" name="Plant J.">
        <title>Genome sequences and population genomics reveal climatic adaptation and genomic divergence between two closely related sweetgum species.</title>
        <authorList>
            <person name="Xu W.Q."/>
            <person name="Ren C.Q."/>
            <person name="Zhang X.Y."/>
            <person name="Comes H.P."/>
            <person name="Liu X.H."/>
            <person name="Li Y.G."/>
            <person name="Kettle C.J."/>
            <person name="Jalonen R."/>
            <person name="Gaisberger H."/>
            <person name="Ma Y.Z."/>
            <person name="Qiu Y.X."/>
        </authorList>
    </citation>
    <scope>NUCLEOTIDE SEQUENCE [LARGE SCALE GENOMIC DNA]</scope>
    <source>
        <strain evidence="8">Hangzhou</strain>
    </source>
</reference>
<dbReference type="GO" id="GO:0016567">
    <property type="term" value="P:protein ubiquitination"/>
    <property type="evidence" value="ECO:0007669"/>
    <property type="project" value="UniProtKB-UniRule"/>
</dbReference>
<dbReference type="PROSITE" id="PS51698">
    <property type="entry name" value="U_BOX"/>
    <property type="match status" value="1"/>
</dbReference>
<evidence type="ECO:0000313" key="9">
    <source>
        <dbReference type="Proteomes" id="UP001415857"/>
    </source>
</evidence>
<dbReference type="EMBL" id="JBBPBK010000010">
    <property type="protein sequence ID" value="KAK9277102.1"/>
    <property type="molecule type" value="Genomic_DNA"/>
</dbReference>
<dbReference type="AlphaFoldDB" id="A0AAP0WR93"/>
<comment type="catalytic activity">
    <reaction evidence="1 5">
        <text>S-ubiquitinyl-[E2 ubiquitin-conjugating enzyme]-L-cysteine + [acceptor protein]-L-lysine = [E2 ubiquitin-conjugating enzyme]-L-cysteine + N(6)-ubiquitinyl-[acceptor protein]-L-lysine.</text>
        <dbReference type="EC" id="2.3.2.27"/>
    </reaction>
</comment>
<dbReference type="CDD" id="cd16664">
    <property type="entry name" value="RING-Ubox_PUB"/>
    <property type="match status" value="1"/>
</dbReference>
<dbReference type="GO" id="GO:0061630">
    <property type="term" value="F:ubiquitin protein ligase activity"/>
    <property type="evidence" value="ECO:0007669"/>
    <property type="project" value="UniProtKB-UniRule"/>
</dbReference>
<evidence type="ECO:0000256" key="3">
    <source>
        <dbReference type="ARBA" id="ARBA00022679"/>
    </source>
</evidence>
<feature type="compositionally biased region" description="Basic residues" evidence="6">
    <location>
        <begin position="1"/>
        <end position="16"/>
    </location>
</feature>
<evidence type="ECO:0000256" key="5">
    <source>
        <dbReference type="RuleBase" id="RU369093"/>
    </source>
</evidence>
<dbReference type="SUPFAM" id="SSF48371">
    <property type="entry name" value="ARM repeat"/>
    <property type="match status" value="1"/>
</dbReference>
<evidence type="ECO:0000256" key="1">
    <source>
        <dbReference type="ARBA" id="ARBA00000900"/>
    </source>
</evidence>
<evidence type="ECO:0000256" key="4">
    <source>
        <dbReference type="ARBA" id="ARBA00022786"/>
    </source>
</evidence>
<accession>A0AAP0WR93</accession>
<keyword evidence="9" id="KW-1185">Reference proteome</keyword>
<evidence type="ECO:0000259" key="7">
    <source>
        <dbReference type="PROSITE" id="PS51698"/>
    </source>
</evidence>
<dbReference type="InterPro" id="IPR003613">
    <property type="entry name" value="Ubox_domain"/>
</dbReference>
<dbReference type="InterPro" id="IPR013083">
    <property type="entry name" value="Znf_RING/FYVE/PHD"/>
</dbReference>
<dbReference type="PANTHER" id="PTHR22849:SF139">
    <property type="entry name" value="U-BOX DOMAIN-CONTAINING PROTEIN"/>
    <property type="match status" value="1"/>
</dbReference>
<evidence type="ECO:0000256" key="2">
    <source>
        <dbReference type="ARBA" id="ARBA00004906"/>
    </source>
</evidence>
<dbReference type="InterPro" id="IPR016024">
    <property type="entry name" value="ARM-type_fold"/>
</dbReference>
<gene>
    <name evidence="8" type="ORF">L1049_006641</name>
</gene>
<name>A0AAP0WR93_LIQFO</name>
<feature type="domain" description="U-box" evidence="7">
    <location>
        <begin position="29"/>
        <end position="103"/>
    </location>
</feature>
<dbReference type="Gene3D" id="1.25.10.10">
    <property type="entry name" value="Leucine-rich Repeat Variant"/>
    <property type="match status" value="1"/>
</dbReference>
<comment type="caution">
    <text evidence="8">The sequence shown here is derived from an EMBL/GenBank/DDBJ whole genome shotgun (WGS) entry which is preliminary data.</text>
</comment>
<dbReference type="Proteomes" id="UP001415857">
    <property type="component" value="Unassembled WGS sequence"/>
</dbReference>
<evidence type="ECO:0000313" key="8">
    <source>
        <dbReference type="EMBL" id="KAK9277102.1"/>
    </source>
</evidence>
<dbReference type="InterPro" id="IPR045210">
    <property type="entry name" value="RING-Ubox_PUB"/>
</dbReference>
<dbReference type="Gene3D" id="3.30.40.10">
    <property type="entry name" value="Zinc/RING finger domain, C3HC4 (zinc finger)"/>
    <property type="match status" value="1"/>
</dbReference>
<comment type="pathway">
    <text evidence="2 5">Protein modification; protein ubiquitination.</text>
</comment>
<dbReference type="InterPro" id="IPR045185">
    <property type="entry name" value="PUB22/23/24-like"/>
</dbReference>
<dbReference type="InterPro" id="IPR011989">
    <property type="entry name" value="ARM-like"/>
</dbReference>
<comment type="function">
    <text evidence="5">Functions as an E3 ubiquitin ligase.</text>
</comment>
<dbReference type="SMART" id="SM00504">
    <property type="entry name" value="Ubox"/>
    <property type="match status" value="1"/>
</dbReference>
<dbReference type="Pfam" id="PF04564">
    <property type="entry name" value="U-box"/>
    <property type="match status" value="1"/>
</dbReference>
<keyword evidence="3 5" id="KW-0808">Transferase</keyword>
<keyword evidence="4 5" id="KW-0833">Ubl conjugation pathway</keyword>
<dbReference type="InterPro" id="IPR058678">
    <property type="entry name" value="ARM_PUB"/>
</dbReference>
<sequence length="441" mass="49494">MILSLRRRRAARRAGNKQHEHENGNMELTIPSHFQCPISLELMKDPVTLSTGITYDRQSIETWIEGGNHTCPSTKQELRSLEPIPNHAIRKMIQDWCVDNRSYGVERIPTPRIPVSSVEILEILSKITIACRREDRVGCRQLVAEVKALGKESDRNRRCIVANGTGCVLSTAFETFSKASFDENVAVLEEILGVLTWMLFPLDGEAKSHLGSAASLHCIVWFLKSGDLSARRNAVLALKELLSSDQQKAYALAEIQGAIEALVKLIEKPICPTSTKATLMVIFHMVSSPPTNEKIMAKLVEMRLVSLLVDMLVDFERSICEKALGVLDGICSFEEGRESAYDHSLIMPVLVKKILRVSHLATEFSVSILWKLNKNEKREDGGVLVEALQVGAFQKLLLLLQVGCDERTREKATELLKLLNPHRARLECIDSMDFKNLKRPF</sequence>